<dbReference type="Pfam" id="PF13639">
    <property type="entry name" value="zf-RING_2"/>
    <property type="match status" value="1"/>
</dbReference>
<feature type="region of interest" description="Disordered" evidence="5">
    <location>
        <begin position="86"/>
        <end position="210"/>
    </location>
</feature>
<dbReference type="AlphaFoldDB" id="A0A7S3LEN0"/>
<dbReference type="EMBL" id="HBIM01018366">
    <property type="protein sequence ID" value="CAE0417151.1"/>
    <property type="molecule type" value="Transcribed_RNA"/>
</dbReference>
<name>A0A7S3LEN0_9STRA</name>
<gene>
    <name evidence="8" type="ORF">ACOF00016_LOCUS14091</name>
</gene>
<protein>
    <recommendedName>
        <fullName evidence="7">RING-type domain-containing protein</fullName>
    </recommendedName>
</protein>
<feature type="compositionally biased region" description="Polar residues" evidence="5">
    <location>
        <begin position="152"/>
        <end position="166"/>
    </location>
</feature>
<dbReference type="SUPFAM" id="SSF57850">
    <property type="entry name" value="RING/U-box"/>
    <property type="match status" value="1"/>
</dbReference>
<evidence type="ECO:0000259" key="7">
    <source>
        <dbReference type="PROSITE" id="PS50089"/>
    </source>
</evidence>
<dbReference type="SMART" id="SM00184">
    <property type="entry name" value="RING"/>
    <property type="match status" value="1"/>
</dbReference>
<keyword evidence="2 4" id="KW-0863">Zinc-finger</keyword>
<proteinExistence type="predicted"/>
<organism evidence="8">
    <name type="scientific">Amphora coffeiformis</name>
    <dbReference type="NCBI Taxonomy" id="265554"/>
    <lineage>
        <taxon>Eukaryota</taxon>
        <taxon>Sar</taxon>
        <taxon>Stramenopiles</taxon>
        <taxon>Ochrophyta</taxon>
        <taxon>Bacillariophyta</taxon>
        <taxon>Bacillariophyceae</taxon>
        <taxon>Bacillariophycidae</taxon>
        <taxon>Thalassiophysales</taxon>
        <taxon>Catenulaceae</taxon>
        <taxon>Amphora</taxon>
    </lineage>
</organism>
<feature type="compositionally biased region" description="Acidic residues" evidence="5">
    <location>
        <begin position="188"/>
        <end position="200"/>
    </location>
</feature>
<evidence type="ECO:0000256" key="4">
    <source>
        <dbReference type="PROSITE-ProRule" id="PRU00175"/>
    </source>
</evidence>
<dbReference type="PROSITE" id="PS50089">
    <property type="entry name" value="ZF_RING_2"/>
    <property type="match status" value="1"/>
</dbReference>
<dbReference type="PANTHER" id="PTHR45969">
    <property type="entry name" value="RING ZINC FINGER PROTEIN-RELATED"/>
    <property type="match status" value="1"/>
</dbReference>
<dbReference type="Gene3D" id="3.30.40.10">
    <property type="entry name" value="Zinc/RING finger domain, C3HC4 (zinc finger)"/>
    <property type="match status" value="1"/>
</dbReference>
<evidence type="ECO:0000256" key="5">
    <source>
        <dbReference type="SAM" id="MobiDB-lite"/>
    </source>
</evidence>
<evidence type="ECO:0000256" key="3">
    <source>
        <dbReference type="ARBA" id="ARBA00022833"/>
    </source>
</evidence>
<evidence type="ECO:0000256" key="2">
    <source>
        <dbReference type="ARBA" id="ARBA00022771"/>
    </source>
</evidence>
<dbReference type="CDD" id="cd16448">
    <property type="entry name" value="RING-H2"/>
    <property type="match status" value="1"/>
</dbReference>
<evidence type="ECO:0000313" key="8">
    <source>
        <dbReference type="EMBL" id="CAE0417151.1"/>
    </source>
</evidence>
<dbReference type="GO" id="GO:0008270">
    <property type="term" value="F:zinc ion binding"/>
    <property type="evidence" value="ECO:0007669"/>
    <property type="project" value="UniProtKB-KW"/>
</dbReference>
<dbReference type="InterPro" id="IPR001841">
    <property type="entry name" value="Znf_RING"/>
</dbReference>
<dbReference type="PANTHER" id="PTHR45969:SF69">
    <property type="entry name" value="FINGER DOMAIN PROTEIN, PUTATIVE (AFU_ORTHOLOGUE AFUA_3G12190)-RELATED"/>
    <property type="match status" value="1"/>
</dbReference>
<sequence length="370" mass="41238">MFWLLFWLVSLFLFLVVPAVCVDENRRRWIRRIRQRRWNVDRPTAPVVPSGDRFHYVLSKAQEDDIRESFLQDKLKNYTMQVAEENIERPRANNTVLDVEQGIAPPPSDEENPAPDSNLAKADDHDYAGARTVVKTNTSKENTAETDLEKGSPTSQQQNNNASSKFPNDDIDGTPSGETELAVTTSAGDDDDVNDTDDLSDGGSSDGDMMEVISFDGAEDGLVSVPLAGECRHDVLPEDVSGIYRKEPNGCAICLSPFEVEDKITWSSNPSCQHVFHDTCIADWLMASGRKHLKKLRREQRRTGNLSYASDPVGKITGFPKLCPCCRQHFILEEEEDETVDEKETRDIGDTENPGGAELSNDEAMRIAAS</sequence>
<feature type="region of interest" description="Disordered" evidence="5">
    <location>
        <begin position="336"/>
        <end position="370"/>
    </location>
</feature>
<keyword evidence="3" id="KW-0862">Zinc</keyword>
<dbReference type="InterPro" id="IPR013083">
    <property type="entry name" value="Znf_RING/FYVE/PHD"/>
</dbReference>
<dbReference type="GO" id="GO:0061630">
    <property type="term" value="F:ubiquitin protein ligase activity"/>
    <property type="evidence" value="ECO:0007669"/>
    <property type="project" value="TreeGrafter"/>
</dbReference>
<evidence type="ECO:0000256" key="1">
    <source>
        <dbReference type="ARBA" id="ARBA00022723"/>
    </source>
</evidence>
<feature type="chain" id="PRO_5030756280" description="RING-type domain-containing protein" evidence="6">
    <location>
        <begin position="20"/>
        <end position="370"/>
    </location>
</feature>
<keyword evidence="1" id="KW-0479">Metal-binding</keyword>
<feature type="signal peptide" evidence="6">
    <location>
        <begin position="1"/>
        <end position="19"/>
    </location>
</feature>
<accession>A0A7S3LEN0</accession>
<evidence type="ECO:0000256" key="6">
    <source>
        <dbReference type="SAM" id="SignalP"/>
    </source>
</evidence>
<keyword evidence="6" id="KW-0732">Signal</keyword>
<reference evidence="8" key="1">
    <citation type="submission" date="2021-01" db="EMBL/GenBank/DDBJ databases">
        <authorList>
            <person name="Corre E."/>
            <person name="Pelletier E."/>
            <person name="Niang G."/>
            <person name="Scheremetjew M."/>
            <person name="Finn R."/>
            <person name="Kale V."/>
            <person name="Holt S."/>
            <person name="Cochrane G."/>
            <person name="Meng A."/>
            <person name="Brown T."/>
            <person name="Cohen L."/>
        </authorList>
    </citation>
    <scope>NUCLEOTIDE SEQUENCE</scope>
    <source>
        <strain evidence="8">CCMP127</strain>
    </source>
</reference>
<dbReference type="GO" id="GO:0016567">
    <property type="term" value="P:protein ubiquitination"/>
    <property type="evidence" value="ECO:0007669"/>
    <property type="project" value="TreeGrafter"/>
</dbReference>
<feature type="domain" description="RING-type" evidence="7">
    <location>
        <begin position="251"/>
        <end position="327"/>
    </location>
</feature>